<dbReference type="SUPFAM" id="SSF48371">
    <property type="entry name" value="ARM repeat"/>
    <property type="match status" value="1"/>
</dbReference>
<proteinExistence type="predicted"/>
<comment type="caution">
    <text evidence="2">The sequence shown here is derived from an EMBL/GenBank/DDBJ whole genome shotgun (WGS) entry which is preliminary data.</text>
</comment>
<evidence type="ECO:0000259" key="1">
    <source>
        <dbReference type="Pfam" id="PF12530"/>
    </source>
</evidence>
<dbReference type="OrthoDB" id="6125419at2759"/>
<dbReference type="Proteomes" id="UP000789572">
    <property type="component" value="Unassembled WGS sequence"/>
</dbReference>
<evidence type="ECO:0000313" key="2">
    <source>
        <dbReference type="EMBL" id="CAG8545639.1"/>
    </source>
</evidence>
<sequence>MDRSTQILKVRDLISTISTNPKSPNQSKSDNANAPIDQLWSSVSSKSSIVSSTAISGIIQLVRSGAIEWINGLNELAYAIQTASPEILECLLVGITDLLLHHVHTTKGEYKTIFKIKDSNDGMVHPYISIVRSKPESWIMVVAQCDKIFEFDEEQTDVRTLVNTLEIMKPFLDFALMCGDAYWSMALSQLLVRLMYKNLDSKKYGMLREKIFDYLLTVSERLPIIDKTSFEKSYILNQSMVQLLVGNFFPKETFLRDFSPRLTVHILSLACSAHNLRISVTFLLRVLSQLCSFSKTVEALPEFTITWPALSYLLLDCDTVEQQNLILKIMTNVLEHQVKKDNKNVISSLIAQFAILPLFQILCEITIEHVQKEILDLLRIIETLRNDAIKSEFIENALSDEASIQTITGAIAELFSETIQLLRSFLEASSSDDIAASNMYFNTMFLIPYLLHPRIELRVRALDSLISETVNSSNTKMNNKLPILYVILYTLRDKRQPPLVRLHILYNTLPSLVIPSDVAISFKILKFANSLVQTEDSSKYTRLNAVGMRMLYYLWERRRRSWQSLKLAMREWVKRRKFHTGLIDPKSEEGEMEIATLSCIRDICRTSAEAHVDDLLPFISSLMQTVRLHPVSICLILETLNACIERDVVDPRTVWTVMVSHIANVVMSTDSKPKDIIVRLCEFYKLIAMKMDDTDSYNVFMQDFLVDHVRPLIFPYQSDGKDGNSNPDALFKLQTDEFILDHALKALSYFSAMDILSVLPELPTTIMSQILKCSSTINGWRDILCQLIPHEVFDLQRTLFGGPNTRRAAGRDRHGELEKQKSALSDILFGITSVWESGSVNPGLRLGCAIASLISFRPSQEASSATDLKSSRFYRVMMNAIQDVAFTDFWLIRANAVTYWRIFFEKGLLEIDRMTKEGNNALVQEIYDELLVRLKEAKQPATYVNLIFAITGLCLALKSLAITATRAYVHNVASLLLDRFMADTSRQRDWDFISSDDVQYGTMLSLGYLATIMSPNEKLVLDIINSLVGHLTTRNTKDNLEWSFFGCGYALSIILSHFQVPSNIELEAACKETLMFLKEYAFSDDASFRASVGLLLGLTNFDTQEGTIKDIYEKALNVLEEFVKKKDSVNPGRVVGSAWFLSLSNQTAIDEDCLNLLENAMNVRTTEKKWKSHNFHFIQSYLYALQSMLHVKQLSKYVSVFNAYVRENIDVISSLSSSSMNRQTAILKLGALTAVNYIPVKQHYSRKSYFLSTAPISLLSPLIETLRKATGTTDESAIITDIKSGSLAAILLGHLMLDLEKTEGSNQEQEFVVTGDEPTDYSRLPRTSYLRCCFDTLVELSQPATTTTSLHSTFQNQPASPSLLLSALSATKCVLPPVNWYPLLMRLSSRFPSSRKEIFEMTLSHCGRSTSLIEYLIQSLKQLCDLAGSDHEIGEMLLRRGLVKMLELCEPNRANDKMEQSAQRRGLQVRKTVVPDAVAVRVVYEISMSLFANSEASKNENLWLAFYESMEVYLANTANTPSAISLRQDLTPILEKTYDFLPEPTSPVQYKVVRIAAKYSELIRDKTLLPPPQPHLKLKYTLSVCALSENGYIDTTQNLTRLIQDCLKDYLAQFTDSQSPALRAFAWVVISVNKSIRSSSSARNMSKTRLEWLVRILNIFLIQEEDNLGTDISVRALFGCLLMSWITDREPSEEEVLHALRSAENVRKATFVVSREIMSTEDDEILQQTLQRLLKFLDFARVRNNSEKNLLVFYSILSHLRNRLSEDQYSIVVDCSIET</sequence>
<reference evidence="2" key="1">
    <citation type="submission" date="2021-06" db="EMBL/GenBank/DDBJ databases">
        <authorList>
            <person name="Kallberg Y."/>
            <person name="Tangrot J."/>
            <person name="Rosling A."/>
        </authorList>
    </citation>
    <scope>NUCLEOTIDE SEQUENCE</scope>
    <source>
        <strain evidence="2">IA702</strain>
    </source>
</reference>
<protein>
    <submittedName>
        <fullName evidence="2">2322_t:CDS:1</fullName>
    </submittedName>
</protein>
<organism evidence="2 3">
    <name type="scientific">Paraglomus occultum</name>
    <dbReference type="NCBI Taxonomy" id="144539"/>
    <lineage>
        <taxon>Eukaryota</taxon>
        <taxon>Fungi</taxon>
        <taxon>Fungi incertae sedis</taxon>
        <taxon>Mucoromycota</taxon>
        <taxon>Glomeromycotina</taxon>
        <taxon>Glomeromycetes</taxon>
        <taxon>Paraglomerales</taxon>
        <taxon>Paraglomeraceae</taxon>
        <taxon>Paraglomus</taxon>
    </lineage>
</organism>
<evidence type="ECO:0000313" key="3">
    <source>
        <dbReference type="Proteomes" id="UP000789572"/>
    </source>
</evidence>
<dbReference type="InterPro" id="IPR016024">
    <property type="entry name" value="ARM-type_fold"/>
</dbReference>
<name>A0A9N9AWX8_9GLOM</name>
<dbReference type="Pfam" id="PF12530">
    <property type="entry name" value="DUF3730"/>
    <property type="match status" value="1"/>
</dbReference>
<keyword evidence="3" id="KW-1185">Reference proteome</keyword>
<dbReference type="InterPro" id="IPR022542">
    <property type="entry name" value="FOCAD/RST1_DUF3730"/>
</dbReference>
<dbReference type="EMBL" id="CAJVPJ010000643">
    <property type="protein sequence ID" value="CAG8545639.1"/>
    <property type="molecule type" value="Genomic_DNA"/>
</dbReference>
<accession>A0A9N9AWX8</accession>
<gene>
    <name evidence="2" type="ORF">POCULU_LOCUS4757</name>
</gene>
<feature type="domain" description="DUF3730" evidence="1">
    <location>
        <begin position="485"/>
        <end position="703"/>
    </location>
</feature>